<keyword evidence="4" id="KW-0479">Metal-binding</keyword>
<feature type="transmembrane region" description="Helical" evidence="12">
    <location>
        <begin position="97"/>
        <end position="124"/>
    </location>
</feature>
<comment type="subcellular location">
    <subcellularLocation>
        <location evidence="1">Membrane</location>
        <topology evidence="1">Multi-pass membrane protein</topology>
    </subcellularLocation>
</comment>
<dbReference type="GO" id="GO:0016491">
    <property type="term" value="F:oxidoreductase activity"/>
    <property type="evidence" value="ECO:0007669"/>
    <property type="project" value="UniProtKB-KW"/>
</dbReference>
<feature type="transmembrane region" description="Helical" evidence="12">
    <location>
        <begin position="162"/>
        <end position="183"/>
    </location>
</feature>
<evidence type="ECO:0000256" key="1">
    <source>
        <dbReference type="ARBA" id="ARBA00004141"/>
    </source>
</evidence>
<feature type="transmembrane region" description="Helical" evidence="12">
    <location>
        <begin position="130"/>
        <end position="150"/>
    </location>
</feature>
<dbReference type="Pfam" id="PF02628">
    <property type="entry name" value="COX15-CtaA"/>
    <property type="match status" value="1"/>
</dbReference>
<evidence type="ECO:0000256" key="7">
    <source>
        <dbReference type="ARBA" id="ARBA00023004"/>
    </source>
</evidence>
<proteinExistence type="predicted"/>
<evidence type="ECO:0000256" key="4">
    <source>
        <dbReference type="ARBA" id="ARBA00022723"/>
    </source>
</evidence>
<sequence length="293" mass="31161">MSLRPDWLTFRRYAGLTTGMTLALFAIGVYTAATGSGLACQAQWPLCSDQLVPALTFNPDFVEWFHRVWAMVTGFFIIGMAGWAWRLDDRRIRLAATLAVVVLPLQIAVGAVTVTVGGLVPGGYTMSTHALHLVVALLIFTFLGLATFWAGSDGRGPSVRRVRLTLFAALGLLLAGAVFSRAIPLLTYSPGAQAWFYGLSLSGYLALLSVVVDTYERGGFPGSDRVRALTIAAIALLVGTLLLGRDLVLYDATWQLVNLLVLAGALVGVAAAAWLLGRESPTSASRSGVTDAD</sequence>
<evidence type="ECO:0000256" key="5">
    <source>
        <dbReference type="ARBA" id="ARBA00022989"/>
    </source>
</evidence>
<reference evidence="14" key="1">
    <citation type="submission" date="2017-11" db="EMBL/GenBank/DDBJ databases">
        <title>Phenotypic and genomic properties of facultatively anaerobic sulfur-reducing natronoarchaea from hypersaline soda lakes.</title>
        <authorList>
            <person name="Sorokin D.Y."/>
            <person name="Kublanov I.V."/>
            <person name="Roman P."/>
            <person name="Sinninghe Damste J.S."/>
            <person name="Golyshin P.N."/>
            <person name="Rojo D."/>
            <person name="Ciordia S."/>
            <person name="Mena M.D.C."/>
            <person name="Ferrer M."/>
            <person name="Messina E."/>
            <person name="Smedile F."/>
            <person name="La Spada G."/>
            <person name="La Cono V."/>
            <person name="Yakimov M.M."/>
        </authorList>
    </citation>
    <scope>NUCLEOTIDE SEQUENCE [LARGE SCALE GENOMIC DNA]</scope>
    <source>
        <strain evidence="14">AArc-Sl</strain>
    </source>
</reference>
<feature type="transmembrane region" description="Helical" evidence="12">
    <location>
        <begin position="21"/>
        <end position="44"/>
    </location>
</feature>
<protein>
    <submittedName>
        <fullName evidence="13">Cytochrome c oxidase assembly protein</fullName>
    </submittedName>
</protein>
<keyword evidence="3 12" id="KW-0812">Transmembrane</keyword>
<name>A0A343TG29_9EURY</name>
<feature type="transmembrane region" description="Helical" evidence="12">
    <location>
        <begin position="226"/>
        <end position="244"/>
    </location>
</feature>
<evidence type="ECO:0000313" key="14">
    <source>
        <dbReference type="Proteomes" id="UP000263012"/>
    </source>
</evidence>
<evidence type="ECO:0000256" key="6">
    <source>
        <dbReference type="ARBA" id="ARBA00023002"/>
    </source>
</evidence>
<keyword evidence="5 12" id="KW-1133">Transmembrane helix</keyword>
<dbReference type="EMBL" id="CP025066">
    <property type="protein sequence ID" value="AUX08051.1"/>
    <property type="molecule type" value="Genomic_DNA"/>
</dbReference>
<evidence type="ECO:0000256" key="3">
    <source>
        <dbReference type="ARBA" id="ARBA00022692"/>
    </source>
</evidence>
<accession>A0A343TG29</accession>
<organism evidence="13 14">
    <name type="scientific">Halalkaliarchaeum desulfuricum</name>
    <dbReference type="NCBI Taxonomy" id="2055893"/>
    <lineage>
        <taxon>Archaea</taxon>
        <taxon>Methanobacteriati</taxon>
        <taxon>Methanobacteriota</taxon>
        <taxon>Stenosarchaea group</taxon>
        <taxon>Halobacteria</taxon>
        <taxon>Halobacteriales</taxon>
        <taxon>Haloferacaceae</taxon>
        <taxon>Halalkaliarchaeum</taxon>
    </lineage>
</organism>
<dbReference type="PANTHER" id="PTHR35457:SF1">
    <property type="entry name" value="HEME A SYNTHASE"/>
    <property type="match status" value="1"/>
</dbReference>
<evidence type="ECO:0000256" key="12">
    <source>
        <dbReference type="SAM" id="Phobius"/>
    </source>
</evidence>
<evidence type="ECO:0000256" key="9">
    <source>
        <dbReference type="ARBA" id="ARBA00023136"/>
    </source>
</evidence>
<evidence type="ECO:0000256" key="8">
    <source>
        <dbReference type="ARBA" id="ARBA00023133"/>
    </source>
</evidence>
<keyword evidence="2" id="KW-1003">Cell membrane</keyword>
<dbReference type="Proteomes" id="UP000263012">
    <property type="component" value="Chromosome"/>
</dbReference>
<dbReference type="GO" id="GO:0046872">
    <property type="term" value="F:metal ion binding"/>
    <property type="evidence" value="ECO:0007669"/>
    <property type="project" value="UniProtKB-KW"/>
</dbReference>
<dbReference type="PANTHER" id="PTHR35457">
    <property type="entry name" value="HEME A SYNTHASE"/>
    <property type="match status" value="1"/>
</dbReference>
<dbReference type="KEGG" id="hdf:AArcSl_0398"/>
<comment type="pathway">
    <text evidence="11">Porphyrin-containing compound metabolism.</text>
</comment>
<keyword evidence="8" id="KW-0350">Heme biosynthesis</keyword>
<keyword evidence="14" id="KW-1185">Reference proteome</keyword>
<gene>
    <name evidence="13" type="ORF">AArcSl_0398</name>
</gene>
<dbReference type="GO" id="GO:0006784">
    <property type="term" value="P:heme A biosynthetic process"/>
    <property type="evidence" value="ECO:0007669"/>
    <property type="project" value="InterPro"/>
</dbReference>
<evidence type="ECO:0000256" key="11">
    <source>
        <dbReference type="ARBA" id="ARBA00023444"/>
    </source>
</evidence>
<evidence type="ECO:0000313" key="13">
    <source>
        <dbReference type="EMBL" id="AUX08051.1"/>
    </source>
</evidence>
<keyword evidence="9 12" id="KW-0472">Membrane</keyword>
<evidence type="ECO:0000256" key="10">
    <source>
        <dbReference type="ARBA" id="ARBA00023157"/>
    </source>
</evidence>
<feature type="transmembrane region" description="Helical" evidence="12">
    <location>
        <begin position="64"/>
        <end position="85"/>
    </location>
</feature>
<dbReference type="InterPro" id="IPR050450">
    <property type="entry name" value="COX15/CtaA_HemeA_synthase"/>
</dbReference>
<feature type="transmembrane region" description="Helical" evidence="12">
    <location>
        <begin position="256"/>
        <end position="276"/>
    </location>
</feature>
<keyword evidence="7" id="KW-0408">Iron</keyword>
<keyword evidence="6" id="KW-0560">Oxidoreductase</keyword>
<dbReference type="GO" id="GO:0016020">
    <property type="term" value="C:membrane"/>
    <property type="evidence" value="ECO:0007669"/>
    <property type="project" value="UniProtKB-SubCell"/>
</dbReference>
<dbReference type="InterPro" id="IPR003780">
    <property type="entry name" value="COX15/CtaA_fam"/>
</dbReference>
<evidence type="ECO:0000256" key="2">
    <source>
        <dbReference type="ARBA" id="ARBA00022475"/>
    </source>
</evidence>
<keyword evidence="10" id="KW-1015">Disulfide bond</keyword>
<feature type="transmembrane region" description="Helical" evidence="12">
    <location>
        <begin position="195"/>
        <end position="214"/>
    </location>
</feature>
<dbReference type="AlphaFoldDB" id="A0A343TG29"/>